<dbReference type="GO" id="GO:0035269">
    <property type="term" value="P:protein O-linked glycosylation via mannose"/>
    <property type="evidence" value="ECO:0007669"/>
    <property type="project" value="TreeGrafter"/>
</dbReference>
<dbReference type="Proteomes" id="UP000275267">
    <property type="component" value="Unassembled WGS sequence"/>
</dbReference>
<keyword evidence="2 4" id="KW-0328">Glycosyltransferase</keyword>
<keyword evidence="8" id="KW-1185">Reference proteome</keyword>
<evidence type="ECO:0000313" key="8">
    <source>
        <dbReference type="Proteomes" id="UP000275267"/>
    </source>
</evidence>
<gene>
    <name evidence="7" type="ORF">C2845_PM02G42860</name>
</gene>
<sequence length="357" mass="39789">MVLYTAAPPPISSRTFFSFRRRGIWGGWNARVLLPRGMEAFRSERRRRAGFGVVGAGDGRGLGPGRPSETRTVRSPLRQGSTCTASFAASSVLCYGGCGDKELQGHTDSPSLHRYQPVVSTRQSARLREERSSRQSMEAAARGKRAYSIIVPTYNERLNIALIVYLIFKHLPDVNFEIIIVDDGSPDGTQDIVKQLQQVYGEDRVNIFLPSLLTIFPTLEQPKYLPSFIRKQKETGADVVTGTRYVKNGGVHGWNLMRKLTSRGANVLAQTLLQPGASDLTGSFRLYKRDVLEDLISSCVSKGYVFQMEMIVRATRKSYHIEEVPITFVDRVFGISKLGGSEIVEYLKGLVYLLLTT</sequence>
<feature type="compositionally biased region" description="Gly residues" evidence="5">
    <location>
        <begin position="55"/>
        <end position="64"/>
    </location>
</feature>
<comment type="catalytic activity">
    <reaction evidence="4">
        <text>a di-trans,poly-cis-dolichyl phosphate + GDP-alpha-D-mannose = a di-trans,poly-cis-dolichyl beta-D-mannosyl phosphate + GDP</text>
        <dbReference type="Rhea" id="RHEA:21184"/>
        <dbReference type="Rhea" id="RHEA-COMP:19498"/>
        <dbReference type="Rhea" id="RHEA-COMP:19501"/>
        <dbReference type="ChEBI" id="CHEBI:57527"/>
        <dbReference type="ChEBI" id="CHEBI:57683"/>
        <dbReference type="ChEBI" id="CHEBI:58189"/>
        <dbReference type="ChEBI" id="CHEBI:58211"/>
    </reaction>
</comment>
<comment type="function">
    <text evidence="4">Transfers mannose from GDP-mannose to dolichol monophosphate to form dolichol phosphate mannose (Dol-P-Man) which is the mannosyl donor in pathways leading to N-glycosylation, glycosyl phosphatidylinositol membrane anchoring, and O-mannosylation of proteins.</text>
</comment>
<dbReference type="Gene3D" id="3.90.550.10">
    <property type="entry name" value="Spore Coat Polysaccharide Biosynthesis Protein SpsA, Chain A"/>
    <property type="match status" value="2"/>
</dbReference>
<dbReference type="GO" id="GO:0006506">
    <property type="term" value="P:GPI anchor biosynthetic process"/>
    <property type="evidence" value="ECO:0007669"/>
    <property type="project" value="TreeGrafter"/>
</dbReference>
<comment type="similarity">
    <text evidence="1 4">Belongs to the glycosyltransferase 2 family.</text>
</comment>
<dbReference type="Pfam" id="PF00535">
    <property type="entry name" value="Glycos_transf_2"/>
    <property type="match status" value="2"/>
</dbReference>
<comment type="subunit">
    <text evidence="4">Component of the dolichol-phosphate mannose (DPM) synthase complex.</text>
</comment>
<dbReference type="PANTHER" id="PTHR43398">
    <property type="entry name" value="DOLICHOL-PHOSPHATE MANNOSYLTRANSFERASE SUBUNIT 1"/>
    <property type="match status" value="1"/>
</dbReference>
<dbReference type="PANTHER" id="PTHR43398:SF1">
    <property type="entry name" value="DOLICHOL-PHOSPHATE MANNOSYLTRANSFERASE SUBUNIT 1"/>
    <property type="match status" value="1"/>
</dbReference>
<evidence type="ECO:0000256" key="1">
    <source>
        <dbReference type="ARBA" id="ARBA00006739"/>
    </source>
</evidence>
<dbReference type="UniPathway" id="UPA00378"/>
<reference evidence="8" key="1">
    <citation type="journal article" date="2019" name="Nat. Commun.">
        <title>The genome of broomcorn millet.</title>
        <authorList>
            <person name="Zou C."/>
            <person name="Miki D."/>
            <person name="Li D."/>
            <person name="Tang Q."/>
            <person name="Xiao L."/>
            <person name="Rajput S."/>
            <person name="Deng P."/>
            <person name="Jia W."/>
            <person name="Huang R."/>
            <person name="Zhang M."/>
            <person name="Sun Y."/>
            <person name="Hu J."/>
            <person name="Fu X."/>
            <person name="Schnable P.S."/>
            <person name="Li F."/>
            <person name="Zhang H."/>
            <person name="Feng B."/>
            <person name="Zhu X."/>
            <person name="Liu R."/>
            <person name="Schnable J.C."/>
            <person name="Zhu J.-K."/>
            <person name="Zhang H."/>
        </authorList>
    </citation>
    <scope>NUCLEOTIDE SEQUENCE [LARGE SCALE GENOMIC DNA]</scope>
</reference>
<keyword evidence="4" id="KW-0256">Endoplasmic reticulum</keyword>
<dbReference type="SUPFAM" id="SSF53448">
    <property type="entry name" value="Nucleotide-diphospho-sugar transferases"/>
    <property type="match status" value="1"/>
</dbReference>
<dbReference type="EC" id="2.4.1.83" evidence="4"/>
<dbReference type="InterPro" id="IPR039528">
    <property type="entry name" value="DPM1-like"/>
</dbReference>
<evidence type="ECO:0000256" key="3">
    <source>
        <dbReference type="ARBA" id="ARBA00022679"/>
    </source>
</evidence>
<accession>A0A3L6SGW1</accession>
<evidence type="ECO:0000256" key="2">
    <source>
        <dbReference type="ARBA" id="ARBA00022676"/>
    </source>
</evidence>
<evidence type="ECO:0000259" key="6">
    <source>
        <dbReference type="Pfam" id="PF00535"/>
    </source>
</evidence>
<dbReference type="InterPro" id="IPR029044">
    <property type="entry name" value="Nucleotide-diphossugar_trans"/>
</dbReference>
<dbReference type="AlphaFoldDB" id="A0A3L6SGW1"/>
<organism evidence="7 8">
    <name type="scientific">Panicum miliaceum</name>
    <name type="common">Proso millet</name>
    <name type="synonym">Broomcorn millet</name>
    <dbReference type="NCBI Taxonomy" id="4540"/>
    <lineage>
        <taxon>Eukaryota</taxon>
        <taxon>Viridiplantae</taxon>
        <taxon>Streptophyta</taxon>
        <taxon>Embryophyta</taxon>
        <taxon>Tracheophyta</taxon>
        <taxon>Spermatophyta</taxon>
        <taxon>Magnoliopsida</taxon>
        <taxon>Liliopsida</taxon>
        <taxon>Poales</taxon>
        <taxon>Poaceae</taxon>
        <taxon>PACMAD clade</taxon>
        <taxon>Panicoideae</taxon>
        <taxon>Panicodae</taxon>
        <taxon>Paniceae</taxon>
        <taxon>Panicinae</taxon>
        <taxon>Panicum</taxon>
        <taxon>Panicum sect. Panicum</taxon>
    </lineage>
</organism>
<feature type="region of interest" description="Disordered" evidence="5">
    <location>
        <begin position="55"/>
        <end position="77"/>
    </location>
</feature>
<name>A0A3L6SGW1_PANMI</name>
<dbReference type="GO" id="GO:0006488">
    <property type="term" value="P:dolichol-linked oligosaccharide biosynthetic process"/>
    <property type="evidence" value="ECO:0007669"/>
    <property type="project" value="TreeGrafter"/>
</dbReference>
<comment type="subcellular location">
    <subcellularLocation>
        <location evidence="4">Endoplasmic reticulum</location>
    </subcellularLocation>
</comment>
<feature type="domain" description="Glycosyltransferase 2-like" evidence="6">
    <location>
        <begin position="221"/>
        <end position="295"/>
    </location>
</feature>
<proteinExistence type="inferred from homology"/>
<keyword evidence="3 4" id="KW-0808">Transferase</keyword>
<protein>
    <recommendedName>
        <fullName evidence="4">Dolichol-phosphate mannosyltransferase subunit 1</fullName>
        <ecNumber evidence="4">2.4.1.83</ecNumber>
    </recommendedName>
</protein>
<dbReference type="CDD" id="cd06442">
    <property type="entry name" value="DPM1_like"/>
    <property type="match status" value="1"/>
</dbReference>
<feature type="domain" description="Glycosyltransferase 2-like" evidence="6">
    <location>
        <begin position="148"/>
        <end position="207"/>
    </location>
</feature>
<comment type="caution">
    <text evidence="7">The sequence shown here is derived from an EMBL/GenBank/DDBJ whole genome shotgun (WGS) entry which is preliminary data.</text>
</comment>
<dbReference type="EMBL" id="PQIB02000005">
    <property type="protein sequence ID" value="RLN19794.1"/>
    <property type="molecule type" value="Genomic_DNA"/>
</dbReference>
<evidence type="ECO:0000256" key="4">
    <source>
        <dbReference type="RuleBase" id="RU365083"/>
    </source>
</evidence>
<dbReference type="InterPro" id="IPR001173">
    <property type="entry name" value="Glyco_trans_2-like"/>
</dbReference>
<evidence type="ECO:0000256" key="5">
    <source>
        <dbReference type="SAM" id="MobiDB-lite"/>
    </source>
</evidence>
<dbReference type="STRING" id="4540.A0A3L6SGW1"/>
<dbReference type="GO" id="GO:0004582">
    <property type="term" value="F:dolichyl-phosphate beta-D-mannosyltransferase activity"/>
    <property type="evidence" value="ECO:0007669"/>
    <property type="project" value="UniProtKB-UniRule"/>
</dbReference>
<evidence type="ECO:0000313" key="7">
    <source>
        <dbReference type="EMBL" id="RLN19794.1"/>
    </source>
</evidence>
<dbReference type="OrthoDB" id="2603at2759"/>
<dbReference type="GO" id="GO:0005789">
    <property type="term" value="C:endoplasmic reticulum membrane"/>
    <property type="evidence" value="ECO:0007669"/>
    <property type="project" value="TreeGrafter"/>
</dbReference>
<comment type="pathway">
    <text evidence="4">Protein modification; protein glycosylation.</text>
</comment>